<organism evidence="2 3">
    <name type="scientific">Phytophthora infestans</name>
    <name type="common">Potato late blight agent</name>
    <name type="synonym">Botrytis infestans</name>
    <dbReference type="NCBI Taxonomy" id="4787"/>
    <lineage>
        <taxon>Eukaryota</taxon>
        <taxon>Sar</taxon>
        <taxon>Stramenopiles</taxon>
        <taxon>Oomycota</taxon>
        <taxon>Peronosporomycetes</taxon>
        <taxon>Peronosporales</taxon>
        <taxon>Peronosporaceae</taxon>
        <taxon>Phytophthora</taxon>
    </lineage>
</organism>
<accession>A0A833S369</accession>
<keyword evidence="1" id="KW-1133">Transmembrane helix</keyword>
<proteinExistence type="predicted"/>
<keyword evidence="3" id="KW-1185">Reference proteome</keyword>
<gene>
    <name evidence="2" type="ORF">GN244_ATG08521</name>
</gene>
<dbReference type="Proteomes" id="UP000602510">
    <property type="component" value="Unassembled WGS sequence"/>
</dbReference>
<feature type="transmembrane region" description="Helical" evidence="1">
    <location>
        <begin position="25"/>
        <end position="47"/>
    </location>
</feature>
<protein>
    <recommendedName>
        <fullName evidence="4">Transmembrane protein</fullName>
    </recommendedName>
</protein>
<comment type="caution">
    <text evidence="2">The sequence shown here is derived from an EMBL/GenBank/DDBJ whole genome shotgun (WGS) entry which is preliminary data.</text>
</comment>
<reference evidence="2" key="1">
    <citation type="submission" date="2020-04" db="EMBL/GenBank/DDBJ databases">
        <title>Hybrid Assembly of Korean Phytophthora infestans isolates.</title>
        <authorList>
            <person name="Prokchorchik M."/>
            <person name="Lee Y."/>
            <person name="Seo J."/>
            <person name="Cho J.-H."/>
            <person name="Park Y.-E."/>
            <person name="Jang D.-C."/>
            <person name="Im J.-S."/>
            <person name="Choi J.-G."/>
            <person name="Park H.-J."/>
            <person name="Lee G.-B."/>
            <person name="Lee Y.-G."/>
            <person name="Hong S.-Y."/>
            <person name="Cho K."/>
            <person name="Sohn K.H."/>
        </authorList>
    </citation>
    <scope>NUCLEOTIDE SEQUENCE</scope>
    <source>
        <strain evidence="2">KR_1_A1</strain>
    </source>
</reference>
<dbReference type="EMBL" id="WSZM01000176">
    <property type="protein sequence ID" value="KAF4039387.1"/>
    <property type="molecule type" value="Genomic_DNA"/>
</dbReference>
<evidence type="ECO:0000313" key="2">
    <source>
        <dbReference type="EMBL" id="KAF4039387.1"/>
    </source>
</evidence>
<evidence type="ECO:0008006" key="4">
    <source>
        <dbReference type="Google" id="ProtNLM"/>
    </source>
</evidence>
<dbReference type="AlphaFoldDB" id="A0A833S369"/>
<evidence type="ECO:0000256" key="1">
    <source>
        <dbReference type="SAM" id="Phobius"/>
    </source>
</evidence>
<keyword evidence="1" id="KW-0812">Transmembrane</keyword>
<sequence>MLQLSSMILADRPWKYFTLPNNIKVLKAAVGLLSLVASFLTNCLSCVRRRNKPSKYFWCSLPTHLCYLADKCHGVVDEADYRED</sequence>
<keyword evidence="1" id="KW-0472">Membrane</keyword>
<evidence type="ECO:0000313" key="3">
    <source>
        <dbReference type="Proteomes" id="UP000602510"/>
    </source>
</evidence>
<name>A0A833S369_PHYIN</name>